<dbReference type="EMBL" id="JAUUTY010000005">
    <property type="protein sequence ID" value="KAK1626846.1"/>
    <property type="molecule type" value="Genomic_DNA"/>
</dbReference>
<protein>
    <recommendedName>
        <fullName evidence="2">RING-type domain-containing protein</fullName>
    </recommendedName>
</protein>
<reference evidence="3" key="1">
    <citation type="submission" date="2023-07" db="EMBL/GenBank/DDBJ databases">
        <title>A chromosome-level genome assembly of Lolium multiflorum.</title>
        <authorList>
            <person name="Chen Y."/>
            <person name="Copetti D."/>
            <person name="Kolliker R."/>
            <person name="Studer B."/>
        </authorList>
    </citation>
    <scope>NUCLEOTIDE SEQUENCE</scope>
    <source>
        <strain evidence="3">02402/16</strain>
        <tissue evidence="3">Leaf</tissue>
    </source>
</reference>
<keyword evidence="1" id="KW-0863">Zinc-finger</keyword>
<sequence length="162" mass="17558">MSRDSVLIGASMAALVVLSLVTFFCSNHRCRAVHASSSQRRAVDDVELGRRRRPCVTAASTGLEEAALASFPTELYSSSIRHQAAAPGDERTKEEAAADDETTCAVCLAEYADGDELRRLPGCAHAFHRACVDQWLRERPSCPLCRTPPATSACIHTRPSEV</sequence>
<evidence type="ECO:0000313" key="3">
    <source>
        <dbReference type="EMBL" id="KAK1626846.1"/>
    </source>
</evidence>
<feature type="domain" description="RING-type" evidence="2">
    <location>
        <begin position="104"/>
        <end position="146"/>
    </location>
</feature>
<dbReference type="SUPFAM" id="SSF57850">
    <property type="entry name" value="RING/U-box"/>
    <property type="match status" value="1"/>
</dbReference>
<dbReference type="PANTHER" id="PTHR46719:SF26">
    <property type="entry name" value="RING-TYPE DOMAIN-CONTAINING PROTEIN"/>
    <property type="match status" value="1"/>
</dbReference>
<dbReference type="InterPro" id="IPR013083">
    <property type="entry name" value="Znf_RING/FYVE/PHD"/>
</dbReference>
<proteinExistence type="predicted"/>
<keyword evidence="1" id="KW-0862">Zinc</keyword>
<dbReference type="SMART" id="SM00184">
    <property type="entry name" value="RING"/>
    <property type="match status" value="1"/>
</dbReference>
<dbReference type="AlphaFoldDB" id="A0AAD8RN84"/>
<dbReference type="InterPro" id="IPR045899">
    <property type="entry name" value="ATL71-like"/>
</dbReference>
<name>A0AAD8RN84_LOLMU</name>
<dbReference type="PANTHER" id="PTHR46719">
    <property type="entry name" value="TRANSCRIPTION FACTOR C2H2 FAMILY-RELATED"/>
    <property type="match status" value="1"/>
</dbReference>
<comment type="caution">
    <text evidence="3">The sequence shown here is derived from an EMBL/GenBank/DDBJ whole genome shotgun (WGS) entry which is preliminary data.</text>
</comment>
<evidence type="ECO:0000313" key="4">
    <source>
        <dbReference type="Proteomes" id="UP001231189"/>
    </source>
</evidence>
<evidence type="ECO:0000256" key="1">
    <source>
        <dbReference type="PROSITE-ProRule" id="PRU00175"/>
    </source>
</evidence>
<dbReference type="GO" id="GO:0008270">
    <property type="term" value="F:zinc ion binding"/>
    <property type="evidence" value="ECO:0007669"/>
    <property type="project" value="UniProtKB-KW"/>
</dbReference>
<dbReference type="Gene3D" id="3.30.40.10">
    <property type="entry name" value="Zinc/RING finger domain, C3HC4 (zinc finger)"/>
    <property type="match status" value="1"/>
</dbReference>
<dbReference type="InterPro" id="IPR001841">
    <property type="entry name" value="Znf_RING"/>
</dbReference>
<gene>
    <name evidence="3" type="ORF">QYE76_001161</name>
</gene>
<evidence type="ECO:0000259" key="2">
    <source>
        <dbReference type="PROSITE" id="PS50089"/>
    </source>
</evidence>
<keyword evidence="1" id="KW-0479">Metal-binding</keyword>
<dbReference type="PROSITE" id="PS50089">
    <property type="entry name" value="ZF_RING_2"/>
    <property type="match status" value="1"/>
</dbReference>
<dbReference type="Proteomes" id="UP001231189">
    <property type="component" value="Unassembled WGS sequence"/>
</dbReference>
<keyword evidence="4" id="KW-1185">Reference proteome</keyword>
<dbReference type="Pfam" id="PF13639">
    <property type="entry name" value="zf-RING_2"/>
    <property type="match status" value="1"/>
</dbReference>
<organism evidence="3 4">
    <name type="scientific">Lolium multiflorum</name>
    <name type="common">Italian ryegrass</name>
    <name type="synonym">Lolium perenne subsp. multiflorum</name>
    <dbReference type="NCBI Taxonomy" id="4521"/>
    <lineage>
        <taxon>Eukaryota</taxon>
        <taxon>Viridiplantae</taxon>
        <taxon>Streptophyta</taxon>
        <taxon>Embryophyta</taxon>
        <taxon>Tracheophyta</taxon>
        <taxon>Spermatophyta</taxon>
        <taxon>Magnoliopsida</taxon>
        <taxon>Liliopsida</taxon>
        <taxon>Poales</taxon>
        <taxon>Poaceae</taxon>
        <taxon>BOP clade</taxon>
        <taxon>Pooideae</taxon>
        <taxon>Poodae</taxon>
        <taxon>Poeae</taxon>
        <taxon>Poeae Chloroplast Group 2 (Poeae type)</taxon>
        <taxon>Loliodinae</taxon>
        <taxon>Loliinae</taxon>
        <taxon>Lolium</taxon>
    </lineage>
</organism>
<dbReference type="CDD" id="cd16461">
    <property type="entry name" value="RING-H2_EL5-like"/>
    <property type="match status" value="1"/>
</dbReference>
<accession>A0AAD8RN84</accession>